<dbReference type="AlphaFoldDB" id="A0AAN5DCU5"/>
<dbReference type="GO" id="GO:0008237">
    <property type="term" value="F:metallopeptidase activity"/>
    <property type="evidence" value="ECO:0007669"/>
    <property type="project" value="InterPro"/>
</dbReference>
<dbReference type="Gene3D" id="3.40.390.10">
    <property type="entry name" value="Collagenase (Catalytic Domain)"/>
    <property type="match status" value="1"/>
</dbReference>
<feature type="chain" id="PRO_5042897874" description="Peptidase" evidence="1">
    <location>
        <begin position="18"/>
        <end position="144"/>
    </location>
</feature>
<organism evidence="2 3">
    <name type="scientific">Pristionchus mayeri</name>
    <dbReference type="NCBI Taxonomy" id="1317129"/>
    <lineage>
        <taxon>Eukaryota</taxon>
        <taxon>Metazoa</taxon>
        <taxon>Ecdysozoa</taxon>
        <taxon>Nematoda</taxon>
        <taxon>Chromadorea</taxon>
        <taxon>Rhabditida</taxon>
        <taxon>Rhabditina</taxon>
        <taxon>Diplogasteromorpha</taxon>
        <taxon>Diplogasteroidea</taxon>
        <taxon>Neodiplogasteridae</taxon>
        <taxon>Pristionchus</taxon>
    </lineage>
</organism>
<gene>
    <name evidence="2" type="ORF">PMAYCL1PPCAC_31338</name>
</gene>
<reference evidence="3" key="1">
    <citation type="submission" date="2022-10" db="EMBL/GenBank/DDBJ databases">
        <title>Genome assembly of Pristionchus species.</title>
        <authorList>
            <person name="Yoshida K."/>
            <person name="Sommer R.J."/>
        </authorList>
    </citation>
    <scope>NUCLEOTIDE SEQUENCE [LARGE SCALE GENOMIC DNA]</scope>
    <source>
        <strain evidence="3">RS5460</strain>
    </source>
</reference>
<proteinExistence type="predicted"/>
<dbReference type="EMBL" id="BTRK01000006">
    <property type="protein sequence ID" value="GMR61143.1"/>
    <property type="molecule type" value="Genomic_DNA"/>
</dbReference>
<comment type="caution">
    <text evidence="2">The sequence shown here is derived from an EMBL/GenBank/DDBJ whole genome shotgun (WGS) entry which is preliminary data.</text>
</comment>
<feature type="signal peptide" evidence="1">
    <location>
        <begin position="1"/>
        <end position="17"/>
    </location>
</feature>
<dbReference type="InterPro" id="IPR024079">
    <property type="entry name" value="MetalloPept_cat_dom_sf"/>
</dbReference>
<evidence type="ECO:0000313" key="2">
    <source>
        <dbReference type="EMBL" id="GMR61143.1"/>
    </source>
</evidence>
<dbReference type="Proteomes" id="UP001328107">
    <property type="component" value="Unassembled WGS sequence"/>
</dbReference>
<keyword evidence="3" id="KW-1185">Reference proteome</keyword>
<sequence length="144" mass="17250">MVLLFLLVLLIPLPLAAFDVLRHHLETHVNYSVNPCDDFYAHVCKSEPSEDFIWQKLKHSFRNISEKFRLNLTNDILLDIKKMDSGNSESMKNMNYKEIARKRCGENLECYRIDQEYFKEKLRVFNPRFIDQAENEYSRIFEPK</sequence>
<evidence type="ECO:0000256" key="1">
    <source>
        <dbReference type="SAM" id="SignalP"/>
    </source>
</evidence>
<evidence type="ECO:0008006" key="4">
    <source>
        <dbReference type="Google" id="ProtNLM"/>
    </source>
</evidence>
<evidence type="ECO:0000313" key="3">
    <source>
        <dbReference type="Proteomes" id="UP001328107"/>
    </source>
</evidence>
<name>A0AAN5DCU5_9BILA</name>
<dbReference type="SUPFAM" id="SSF55486">
    <property type="entry name" value="Metalloproteases ('zincins'), catalytic domain"/>
    <property type="match status" value="1"/>
</dbReference>
<keyword evidence="1" id="KW-0732">Signal</keyword>
<accession>A0AAN5DCU5</accession>
<protein>
    <recommendedName>
        <fullName evidence="4">Peptidase</fullName>
    </recommendedName>
</protein>